<comment type="caution">
    <text evidence="3">The sequence shown here is derived from an EMBL/GenBank/DDBJ whole genome shotgun (WGS) entry which is preliminary data.</text>
</comment>
<dbReference type="InterPro" id="IPR000361">
    <property type="entry name" value="ATAP_core_dom"/>
</dbReference>
<evidence type="ECO:0000313" key="2">
    <source>
        <dbReference type="EMBL" id="TYS68246.1"/>
    </source>
</evidence>
<dbReference type="RefSeq" id="WP_148978202.1">
    <property type="nucleotide sequence ID" value="NZ_CP085008.1"/>
</dbReference>
<dbReference type="InterPro" id="IPR035903">
    <property type="entry name" value="HesB-like_dom_sf"/>
</dbReference>
<dbReference type="AlphaFoldDB" id="A0A5D4TIW8"/>
<evidence type="ECO:0000259" key="1">
    <source>
        <dbReference type="Pfam" id="PF01521"/>
    </source>
</evidence>
<dbReference type="Gene3D" id="2.60.300.12">
    <property type="entry name" value="HesB-like domain"/>
    <property type="match status" value="1"/>
</dbReference>
<protein>
    <submittedName>
        <fullName evidence="3">Iron-sulfur cluster biosynthesis family protein</fullName>
    </submittedName>
</protein>
<evidence type="ECO:0000313" key="3">
    <source>
        <dbReference type="EMBL" id="TYS74412.1"/>
    </source>
</evidence>
<organism evidence="3 5">
    <name type="scientific">Sutcliffiella horikoshii</name>
    <dbReference type="NCBI Taxonomy" id="79883"/>
    <lineage>
        <taxon>Bacteria</taxon>
        <taxon>Bacillati</taxon>
        <taxon>Bacillota</taxon>
        <taxon>Bacilli</taxon>
        <taxon>Bacillales</taxon>
        <taxon>Bacillaceae</taxon>
        <taxon>Sutcliffiella</taxon>
    </lineage>
</organism>
<dbReference type="EMBL" id="VTET01000001">
    <property type="protein sequence ID" value="TYS74412.1"/>
    <property type="molecule type" value="Genomic_DNA"/>
</dbReference>
<proteinExistence type="predicted"/>
<dbReference type="EMBL" id="VTEV01000004">
    <property type="protein sequence ID" value="TYS68246.1"/>
    <property type="molecule type" value="Genomic_DNA"/>
</dbReference>
<dbReference type="Pfam" id="PF01521">
    <property type="entry name" value="Fe-S_biosyn"/>
    <property type="match status" value="1"/>
</dbReference>
<feature type="domain" description="Core" evidence="1">
    <location>
        <begin position="1"/>
        <end position="104"/>
    </location>
</feature>
<dbReference type="Proteomes" id="UP000324517">
    <property type="component" value="Unassembled WGS sequence"/>
</dbReference>
<dbReference type="SUPFAM" id="SSF89360">
    <property type="entry name" value="HesB-like domain"/>
    <property type="match status" value="1"/>
</dbReference>
<accession>A0A5D4TIW8</accession>
<evidence type="ECO:0000313" key="4">
    <source>
        <dbReference type="Proteomes" id="UP000322524"/>
    </source>
</evidence>
<name>A0A5D4TIW8_9BACI</name>
<dbReference type="Proteomes" id="UP000322524">
    <property type="component" value="Unassembled WGS sequence"/>
</dbReference>
<sequence length="111" mass="12481">MKVTFTEKAAERVKAKLENQEGKWLKLKYDTDGCGCVVSGVSALWITPEKDDDDVELETNIGPLLMEKSKLLFFDEDMTVDFVESANCYMLKCPSQILNPRMSLLVVEGAK</sequence>
<dbReference type="STRING" id="79883.GCA_001636495_02304"/>
<reference evidence="4 5" key="1">
    <citation type="submission" date="2019-08" db="EMBL/GenBank/DDBJ databases">
        <title>Bacillus genomes from the desert of Cuatro Cienegas, Coahuila.</title>
        <authorList>
            <person name="Olmedo-Alvarez G."/>
        </authorList>
    </citation>
    <scope>NUCLEOTIDE SEQUENCE [LARGE SCALE GENOMIC DNA]</scope>
    <source>
        <strain evidence="2 4">CH28_1T</strain>
        <strain evidence="3 5">CH98b_3T</strain>
    </source>
</reference>
<gene>
    <name evidence="3" type="ORF">FZC75_01540</name>
    <name evidence="2" type="ORF">FZC76_10920</name>
</gene>
<evidence type="ECO:0000313" key="5">
    <source>
        <dbReference type="Proteomes" id="UP000324517"/>
    </source>
</evidence>
<dbReference type="OrthoDB" id="2361087at2"/>